<comment type="caution">
    <text evidence="5">The sequence shown here is derived from an EMBL/GenBank/DDBJ whole genome shotgun (WGS) entry which is preliminary data.</text>
</comment>
<dbReference type="PATRIC" id="fig|1276920.7.peg.3098"/>
<dbReference type="STRING" id="1276920.ADIAG_03095"/>
<dbReference type="SMART" id="SM00345">
    <property type="entry name" value="HTH_GNTR"/>
    <property type="match status" value="1"/>
</dbReference>
<proteinExistence type="predicted"/>
<organism evidence="5 6">
    <name type="scientific">Paeniglutamicibacter gangotriensis Lz1y</name>
    <dbReference type="NCBI Taxonomy" id="1276920"/>
    <lineage>
        <taxon>Bacteria</taxon>
        <taxon>Bacillati</taxon>
        <taxon>Actinomycetota</taxon>
        <taxon>Actinomycetes</taxon>
        <taxon>Micrococcales</taxon>
        <taxon>Micrococcaceae</taxon>
        <taxon>Paeniglutamicibacter</taxon>
    </lineage>
</organism>
<evidence type="ECO:0000256" key="3">
    <source>
        <dbReference type="ARBA" id="ARBA00023163"/>
    </source>
</evidence>
<dbReference type="AlphaFoldDB" id="M7MRZ8"/>
<feature type="domain" description="HTH gntR-type" evidence="4">
    <location>
        <begin position="14"/>
        <end position="81"/>
    </location>
</feature>
<reference evidence="5 6" key="1">
    <citation type="journal article" date="2013" name="Genome Announc.">
        <title>Draft Genome Sequence of Arthrobacter gangotriensis Strain Lz1yT, Isolated from a Penguin Rookery Soil Sample Collected in Antarctica, near the Indian Station Dakshin Gangotri.</title>
        <authorList>
            <person name="Shivaji S."/>
            <person name="Ara S."/>
            <person name="Bandi S."/>
            <person name="Singh A."/>
            <person name="Kumar Pinnaka A."/>
        </authorList>
    </citation>
    <scope>NUCLEOTIDE SEQUENCE [LARGE SCALE GENOMIC DNA]</scope>
    <source>
        <strain evidence="5 6">Lz1y</strain>
    </source>
</reference>
<dbReference type="PANTHER" id="PTHR43537">
    <property type="entry name" value="TRANSCRIPTIONAL REGULATOR, GNTR FAMILY"/>
    <property type="match status" value="1"/>
</dbReference>
<name>M7MRZ8_9MICC</name>
<evidence type="ECO:0000256" key="1">
    <source>
        <dbReference type="ARBA" id="ARBA00023015"/>
    </source>
</evidence>
<dbReference type="GO" id="GO:0003700">
    <property type="term" value="F:DNA-binding transcription factor activity"/>
    <property type="evidence" value="ECO:0007669"/>
    <property type="project" value="InterPro"/>
</dbReference>
<dbReference type="Gene3D" id="1.20.120.530">
    <property type="entry name" value="GntR ligand-binding domain-like"/>
    <property type="match status" value="1"/>
</dbReference>
<dbReference type="SUPFAM" id="SSF46785">
    <property type="entry name" value="Winged helix' DNA-binding domain"/>
    <property type="match status" value="1"/>
</dbReference>
<dbReference type="PANTHER" id="PTHR43537:SF24">
    <property type="entry name" value="GLUCONATE OPERON TRANSCRIPTIONAL REPRESSOR"/>
    <property type="match status" value="1"/>
</dbReference>
<dbReference type="InterPro" id="IPR036390">
    <property type="entry name" value="WH_DNA-bd_sf"/>
</dbReference>
<evidence type="ECO:0000313" key="5">
    <source>
        <dbReference type="EMBL" id="EMQ97715.1"/>
    </source>
</evidence>
<dbReference type="InterPro" id="IPR008920">
    <property type="entry name" value="TF_FadR/GntR_C"/>
</dbReference>
<keyword evidence="2" id="KW-0238">DNA-binding</keyword>
<evidence type="ECO:0000313" key="6">
    <source>
        <dbReference type="Proteomes" id="UP000012015"/>
    </source>
</evidence>
<keyword evidence="6" id="KW-1185">Reference proteome</keyword>
<dbReference type="Gene3D" id="1.10.10.10">
    <property type="entry name" value="Winged helix-like DNA-binding domain superfamily/Winged helix DNA-binding domain"/>
    <property type="match status" value="1"/>
</dbReference>
<dbReference type="EMBL" id="AOCK01000009">
    <property type="protein sequence ID" value="EMQ97715.1"/>
    <property type="molecule type" value="Genomic_DNA"/>
</dbReference>
<dbReference type="RefSeq" id="WP_007272262.1">
    <property type="nucleotide sequence ID" value="NZ_AOCK01000009.1"/>
</dbReference>
<keyword evidence="1" id="KW-0805">Transcription regulation</keyword>
<dbReference type="InterPro" id="IPR036388">
    <property type="entry name" value="WH-like_DNA-bd_sf"/>
</dbReference>
<evidence type="ECO:0000259" key="4">
    <source>
        <dbReference type="PROSITE" id="PS50949"/>
    </source>
</evidence>
<evidence type="ECO:0000256" key="2">
    <source>
        <dbReference type="ARBA" id="ARBA00023125"/>
    </source>
</evidence>
<dbReference type="GO" id="GO:0003677">
    <property type="term" value="F:DNA binding"/>
    <property type="evidence" value="ECO:0007669"/>
    <property type="project" value="UniProtKB-KW"/>
</dbReference>
<sequence>MTSPDSRLLPQRGQSLADQVMNYVRHSVITGDMEVGRLYSVYQLAELLEISRSPVREGLLRLEEAGLIEFSRNRGFRIIPTSPHDVAEIFSLRLALEVPAAHRAAAARTAELTAEFAALEGRMRTAASHDSEDEFFALDQQLHDLILGAARSSRGRDFVNRLRVATRLLGVSTAGKERTMHDIVAEHSPIIEAIKAGKSSEAATAMREHLTMTGRLLVAQAVAGQELDVDPDDLWHEWTEGY</sequence>
<dbReference type="InterPro" id="IPR000524">
    <property type="entry name" value="Tscrpt_reg_HTH_GntR"/>
</dbReference>
<dbReference type="eggNOG" id="COG1802">
    <property type="taxonomic scope" value="Bacteria"/>
</dbReference>
<dbReference type="Pfam" id="PF00392">
    <property type="entry name" value="GntR"/>
    <property type="match status" value="1"/>
</dbReference>
<dbReference type="Pfam" id="PF07729">
    <property type="entry name" value="FCD"/>
    <property type="match status" value="1"/>
</dbReference>
<dbReference type="Proteomes" id="UP000012015">
    <property type="component" value="Unassembled WGS sequence"/>
</dbReference>
<accession>M7MRZ8</accession>
<gene>
    <name evidence="5" type="primary">ydhC_2</name>
    <name evidence="5" type="ORF">ADIAG_03095</name>
</gene>
<dbReference type="SUPFAM" id="SSF48008">
    <property type="entry name" value="GntR ligand-binding domain-like"/>
    <property type="match status" value="1"/>
</dbReference>
<keyword evidence="3" id="KW-0804">Transcription</keyword>
<dbReference type="SMART" id="SM00895">
    <property type="entry name" value="FCD"/>
    <property type="match status" value="1"/>
</dbReference>
<dbReference type="PROSITE" id="PS50949">
    <property type="entry name" value="HTH_GNTR"/>
    <property type="match status" value="1"/>
</dbReference>
<dbReference type="InterPro" id="IPR011711">
    <property type="entry name" value="GntR_C"/>
</dbReference>
<protein>
    <submittedName>
        <fullName evidence="5">Regulatory protein</fullName>
    </submittedName>
</protein>